<dbReference type="RefSeq" id="XP_064073857.1">
    <property type="nucleotide sequence ID" value="XM_064217787.1"/>
</dbReference>
<dbReference type="InterPro" id="IPR031311">
    <property type="entry name" value="CHIT_BIND_RR_consensus"/>
</dbReference>
<sequence length="343" mass="38156">MKSIILLSILALTSGAKLNRAYLPPEHAQSSSGSEFLEAPISQPIVVDEDVVYHKSSGEMNEINANQQQINGFIQIGSHGSSFAHSTEAHENAHYHGQNLNVVQERPERTQAAHERHAAVLRQEYESDGQGYAYAYETENGIYGEENGVAKNGVIAEGAYSYTGDDGIQYTIRYTADENGFRPHGDHLPTPPPIPEEILKSLEQNARDEAAGIYDDGSYDEEKYGEKAEYNINHVVHGIEQQVVHDDHDHGVVHDDHEHTANVEEGNSIVTDAILVPEHHLQRPIFRNPTLGQHVIVNIPVNKSYLPPIHQQTIEDRSSEGGKPVFGTKNRQHSYNSKSGYKY</sequence>
<dbReference type="InterPro" id="IPR050468">
    <property type="entry name" value="Cuticle_Struct_Prot"/>
</dbReference>
<protein>
    <submittedName>
        <fullName evidence="7">Uncharacterized protein LOC135193798</fullName>
    </submittedName>
</protein>
<gene>
    <name evidence="7" type="primary">LOC135193798</name>
</gene>
<keyword evidence="1 3" id="KW-0193">Cuticle</keyword>
<keyword evidence="2 5" id="KW-0732">Signal</keyword>
<dbReference type="PANTHER" id="PTHR10380">
    <property type="entry name" value="CUTICLE PROTEIN"/>
    <property type="match status" value="1"/>
</dbReference>
<feature type="signal peptide" evidence="5">
    <location>
        <begin position="1"/>
        <end position="15"/>
    </location>
</feature>
<dbReference type="Proteomes" id="UP001652626">
    <property type="component" value="Chromosome 18"/>
</dbReference>
<dbReference type="PANTHER" id="PTHR10380:SF173">
    <property type="entry name" value="CUTICULAR PROTEIN 47EF, ISOFORM C-RELATED"/>
    <property type="match status" value="1"/>
</dbReference>
<accession>A0ABM4ARD3</accession>
<proteinExistence type="predicted"/>
<dbReference type="InterPro" id="IPR000618">
    <property type="entry name" value="Insect_cuticle"/>
</dbReference>
<name>A0ABM4ARD3_VANTA</name>
<evidence type="ECO:0000256" key="1">
    <source>
        <dbReference type="ARBA" id="ARBA00022460"/>
    </source>
</evidence>
<feature type="region of interest" description="Disordered" evidence="4">
    <location>
        <begin position="314"/>
        <end position="343"/>
    </location>
</feature>
<dbReference type="PROSITE" id="PS00233">
    <property type="entry name" value="CHIT_BIND_RR_1"/>
    <property type="match status" value="1"/>
</dbReference>
<keyword evidence="6" id="KW-1185">Reference proteome</keyword>
<evidence type="ECO:0000256" key="5">
    <source>
        <dbReference type="SAM" id="SignalP"/>
    </source>
</evidence>
<evidence type="ECO:0000256" key="2">
    <source>
        <dbReference type="ARBA" id="ARBA00022729"/>
    </source>
</evidence>
<organism evidence="6 7">
    <name type="scientific">Vanessa tameamea</name>
    <name type="common">Kamehameha butterfly</name>
    <dbReference type="NCBI Taxonomy" id="334116"/>
    <lineage>
        <taxon>Eukaryota</taxon>
        <taxon>Metazoa</taxon>
        <taxon>Ecdysozoa</taxon>
        <taxon>Arthropoda</taxon>
        <taxon>Hexapoda</taxon>
        <taxon>Insecta</taxon>
        <taxon>Pterygota</taxon>
        <taxon>Neoptera</taxon>
        <taxon>Endopterygota</taxon>
        <taxon>Lepidoptera</taxon>
        <taxon>Glossata</taxon>
        <taxon>Ditrysia</taxon>
        <taxon>Papilionoidea</taxon>
        <taxon>Nymphalidae</taxon>
        <taxon>Nymphalinae</taxon>
        <taxon>Vanessa</taxon>
    </lineage>
</organism>
<feature type="compositionally biased region" description="Polar residues" evidence="4">
    <location>
        <begin position="333"/>
        <end position="343"/>
    </location>
</feature>
<evidence type="ECO:0000313" key="7">
    <source>
        <dbReference type="RefSeq" id="XP_064073857.1"/>
    </source>
</evidence>
<dbReference type="PROSITE" id="PS51155">
    <property type="entry name" value="CHIT_BIND_RR_2"/>
    <property type="match status" value="1"/>
</dbReference>
<dbReference type="GeneID" id="135193798"/>
<feature type="chain" id="PRO_5047514898" evidence="5">
    <location>
        <begin position="16"/>
        <end position="343"/>
    </location>
</feature>
<evidence type="ECO:0000313" key="6">
    <source>
        <dbReference type="Proteomes" id="UP001652626"/>
    </source>
</evidence>
<evidence type="ECO:0000256" key="4">
    <source>
        <dbReference type="SAM" id="MobiDB-lite"/>
    </source>
</evidence>
<dbReference type="Pfam" id="PF00379">
    <property type="entry name" value="Chitin_bind_4"/>
    <property type="match status" value="1"/>
</dbReference>
<dbReference type="PRINTS" id="PR00947">
    <property type="entry name" value="CUTICLE"/>
</dbReference>
<reference evidence="7" key="1">
    <citation type="submission" date="2025-08" db="UniProtKB">
        <authorList>
            <consortium name="RefSeq"/>
        </authorList>
    </citation>
    <scope>IDENTIFICATION</scope>
    <source>
        <tissue evidence="7">Whole body</tissue>
    </source>
</reference>
<evidence type="ECO:0000256" key="3">
    <source>
        <dbReference type="PROSITE-ProRule" id="PRU00497"/>
    </source>
</evidence>